<dbReference type="Pfam" id="PF09409">
    <property type="entry name" value="PUB"/>
    <property type="match status" value="1"/>
</dbReference>
<sequence length="218" mass="24133">MLSKVLENIVTNPDEPKYRKLRTTNEKIKSLLSALGAKQLLIGSGFVEEAEFLVFPDGGDLKLPQRSLDGLRANQKAKAAAEEQLKKEAVELQRVRAMAQRRAEEPVGKVAQAKASHILLNATAERSFEENEKRLAGWKAILEDAPYHNQEHDFGELAKAHSDCPSGARGGALGFFPKGKMVEEFDAVCFEQKTKAIYGPVRTPTGSHLIFLHARIEK</sequence>
<dbReference type="Gene3D" id="3.10.50.40">
    <property type="match status" value="1"/>
</dbReference>
<dbReference type="EMBL" id="JWZX01001795">
    <property type="protein sequence ID" value="KOO32356.1"/>
    <property type="molecule type" value="Genomic_DNA"/>
</dbReference>
<evidence type="ECO:0000259" key="8">
    <source>
        <dbReference type="PROSITE" id="PS50198"/>
    </source>
</evidence>
<dbReference type="InterPro" id="IPR018997">
    <property type="entry name" value="PUB_domain"/>
</dbReference>
<evidence type="ECO:0000256" key="3">
    <source>
        <dbReference type="ARBA" id="ARBA00022490"/>
    </source>
</evidence>
<evidence type="ECO:0000256" key="6">
    <source>
        <dbReference type="RuleBase" id="RU363014"/>
    </source>
</evidence>
<dbReference type="InterPro" id="IPR052204">
    <property type="entry name" value="PpiC/parvulin_rotamase"/>
</dbReference>
<dbReference type="SMART" id="SM00580">
    <property type="entry name" value="PUG"/>
    <property type="match status" value="1"/>
</dbReference>
<comment type="subcellular location">
    <subcellularLocation>
        <location evidence="1">Cytoplasm</location>
    </subcellularLocation>
</comment>
<dbReference type="GO" id="GO:0005737">
    <property type="term" value="C:cytoplasm"/>
    <property type="evidence" value="ECO:0007669"/>
    <property type="project" value="UniProtKB-SubCell"/>
</dbReference>
<keyword evidence="10" id="KW-1185">Reference proteome</keyword>
<dbReference type="InterPro" id="IPR000297">
    <property type="entry name" value="PPIase_PpiC"/>
</dbReference>
<dbReference type="SUPFAM" id="SSF143503">
    <property type="entry name" value="PUG domain-like"/>
    <property type="match status" value="1"/>
</dbReference>
<dbReference type="InterPro" id="IPR046357">
    <property type="entry name" value="PPIase_dom_sf"/>
</dbReference>
<dbReference type="CDD" id="cd09212">
    <property type="entry name" value="PUB"/>
    <property type="match status" value="1"/>
</dbReference>
<proteinExistence type="inferred from homology"/>
<dbReference type="PROSITE" id="PS50198">
    <property type="entry name" value="PPIC_PPIASE_2"/>
    <property type="match status" value="1"/>
</dbReference>
<dbReference type="InterPro" id="IPR036339">
    <property type="entry name" value="PUB-like_dom_sf"/>
</dbReference>
<dbReference type="OrthoDB" id="1911748at2759"/>
<evidence type="ECO:0000256" key="2">
    <source>
        <dbReference type="ARBA" id="ARBA00007656"/>
    </source>
</evidence>
<dbReference type="AlphaFoldDB" id="A0A0M0K0E1"/>
<keyword evidence="5 6" id="KW-0413">Isomerase</keyword>
<dbReference type="Pfam" id="PF00639">
    <property type="entry name" value="Rotamase"/>
    <property type="match status" value="1"/>
</dbReference>
<dbReference type="Proteomes" id="UP000037460">
    <property type="component" value="Unassembled WGS sequence"/>
</dbReference>
<comment type="similarity">
    <text evidence="2">Belongs to the PpiC/parvulin rotamase family.</text>
</comment>
<dbReference type="InterPro" id="IPR023058">
    <property type="entry name" value="PPIase_PpiC_CS"/>
</dbReference>
<protein>
    <recommendedName>
        <fullName evidence="6">Peptidyl-prolyl cis-trans isomerase</fullName>
        <ecNumber evidence="6">5.2.1.8</ecNumber>
    </recommendedName>
</protein>
<dbReference type="SUPFAM" id="SSF54534">
    <property type="entry name" value="FKBP-like"/>
    <property type="match status" value="1"/>
</dbReference>
<organism evidence="9 10">
    <name type="scientific">Chrysochromulina tobinii</name>
    <dbReference type="NCBI Taxonomy" id="1460289"/>
    <lineage>
        <taxon>Eukaryota</taxon>
        <taxon>Haptista</taxon>
        <taxon>Haptophyta</taxon>
        <taxon>Prymnesiophyceae</taxon>
        <taxon>Prymnesiales</taxon>
        <taxon>Chrysochromulinaceae</taxon>
        <taxon>Chrysochromulina</taxon>
    </lineage>
</organism>
<keyword evidence="3" id="KW-0963">Cytoplasm</keyword>
<dbReference type="PANTHER" id="PTHR43629">
    <property type="entry name" value="PEPTIDYL-PROLYL CIS-TRANS ISOMERASE"/>
    <property type="match status" value="1"/>
</dbReference>
<comment type="catalytic activity">
    <reaction evidence="6">
        <text>[protein]-peptidylproline (omega=180) = [protein]-peptidylproline (omega=0)</text>
        <dbReference type="Rhea" id="RHEA:16237"/>
        <dbReference type="Rhea" id="RHEA-COMP:10747"/>
        <dbReference type="Rhea" id="RHEA-COMP:10748"/>
        <dbReference type="ChEBI" id="CHEBI:83833"/>
        <dbReference type="ChEBI" id="CHEBI:83834"/>
        <dbReference type="EC" id="5.2.1.8"/>
    </reaction>
</comment>
<dbReference type="PROSITE" id="PS01096">
    <property type="entry name" value="PPIC_PPIASE_1"/>
    <property type="match status" value="1"/>
</dbReference>
<evidence type="ECO:0000256" key="7">
    <source>
        <dbReference type="SAM" id="Coils"/>
    </source>
</evidence>
<comment type="function">
    <text evidence="4">PPIases accelerate the folding of proteins. It prefers amino acid residues with hydrophobic side chains like leucine and phenylalanine in the P1 position of the peptides substrates.</text>
</comment>
<keyword evidence="5 6" id="KW-0697">Rotamase</keyword>
<reference evidence="10" key="1">
    <citation type="journal article" date="2015" name="PLoS Genet.">
        <title>Genome Sequence and Transcriptome Analyses of Chrysochromulina tobin: Metabolic Tools for Enhanced Algal Fitness in the Prominent Order Prymnesiales (Haptophyceae).</title>
        <authorList>
            <person name="Hovde B.T."/>
            <person name="Deodato C.R."/>
            <person name="Hunsperger H.M."/>
            <person name="Ryken S.A."/>
            <person name="Yost W."/>
            <person name="Jha R.K."/>
            <person name="Patterson J."/>
            <person name="Monnat R.J. Jr."/>
            <person name="Barlow S.B."/>
            <person name="Starkenburg S.R."/>
            <person name="Cattolico R.A."/>
        </authorList>
    </citation>
    <scope>NUCLEOTIDE SEQUENCE</scope>
    <source>
        <strain evidence="10">CCMP291</strain>
    </source>
</reference>
<evidence type="ECO:0000256" key="4">
    <source>
        <dbReference type="ARBA" id="ARBA00046231"/>
    </source>
</evidence>
<dbReference type="EC" id="5.2.1.8" evidence="6"/>
<comment type="caution">
    <text evidence="9">The sequence shown here is derived from an EMBL/GenBank/DDBJ whole genome shotgun (WGS) entry which is preliminary data.</text>
</comment>
<dbReference type="Gene3D" id="1.20.58.2190">
    <property type="match status" value="1"/>
</dbReference>
<evidence type="ECO:0000313" key="9">
    <source>
        <dbReference type="EMBL" id="KOO32356.1"/>
    </source>
</evidence>
<name>A0A0M0K0E1_9EUKA</name>
<dbReference type="GO" id="GO:0003755">
    <property type="term" value="F:peptidyl-prolyl cis-trans isomerase activity"/>
    <property type="evidence" value="ECO:0007669"/>
    <property type="project" value="UniProtKB-UniRule"/>
</dbReference>
<evidence type="ECO:0000256" key="5">
    <source>
        <dbReference type="PROSITE-ProRule" id="PRU00278"/>
    </source>
</evidence>
<keyword evidence="7" id="KW-0175">Coiled coil</keyword>
<evidence type="ECO:0000313" key="10">
    <source>
        <dbReference type="Proteomes" id="UP000037460"/>
    </source>
</evidence>
<accession>A0A0M0K0E1</accession>
<dbReference type="PANTHER" id="PTHR43629:SF2">
    <property type="entry name" value="RHODANESE-LIKE_PPIC DOMAIN-CONTAINING PROTEIN 12, CHLOROPLASTIC"/>
    <property type="match status" value="1"/>
</dbReference>
<feature type="domain" description="PpiC" evidence="8">
    <location>
        <begin position="110"/>
        <end position="214"/>
    </location>
</feature>
<feature type="coiled-coil region" evidence="7">
    <location>
        <begin position="71"/>
        <end position="102"/>
    </location>
</feature>
<evidence type="ECO:0000256" key="1">
    <source>
        <dbReference type="ARBA" id="ARBA00004496"/>
    </source>
</evidence>
<gene>
    <name evidence="9" type="ORF">Ctob_012141</name>
</gene>